<dbReference type="PANTHER" id="PTHR11933:SF5">
    <property type="entry name" value="MITOCHONDRIAL TRNA-SPECIFIC 2-THIOURIDYLASE 1"/>
    <property type="match status" value="1"/>
</dbReference>
<dbReference type="CDD" id="cd01998">
    <property type="entry name" value="MnmA_TRMU-like"/>
    <property type="match status" value="1"/>
</dbReference>
<keyword evidence="3 9" id="KW-0819">tRNA processing</keyword>
<dbReference type="Gene3D" id="2.30.30.280">
    <property type="entry name" value="Adenine nucleotide alpha hydrolases-like domains"/>
    <property type="match status" value="1"/>
</dbReference>
<gene>
    <name evidence="9 12" type="primary">mnmA</name>
    <name evidence="12" type="ORF">WPS_07760</name>
</gene>
<evidence type="ECO:0000259" key="10">
    <source>
        <dbReference type="Pfam" id="PF20258"/>
    </source>
</evidence>
<evidence type="ECO:0000313" key="12">
    <source>
        <dbReference type="EMBL" id="BDE05500.1"/>
    </source>
</evidence>
<evidence type="ECO:0000256" key="2">
    <source>
        <dbReference type="ARBA" id="ARBA00022679"/>
    </source>
</evidence>
<dbReference type="InterPro" id="IPR014729">
    <property type="entry name" value="Rossmann-like_a/b/a_fold"/>
</dbReference>
<evidence type="ECO:0000256" key="3">
    <source>
        <dbReference type="ARBA" id="ARBA00022694"/>
    </source>
</evidence>
<keyword evidence="9" id="KW-0963">Cytoplasm</keyword>
<feature type="domain" description="tRNA-specific 2-thiouridylase MnmA-like central" evidence="11">
    <location>
        <begin position="212"/>
        <end position="266"/>
    </location>
</feature>
<feature type="site" description="Interaction with tRNA" evidence="9">
    <location>
        <position position="124"/>
    </location>
</feature>
<dbReference type="Pfam" id="PF20258">
    <property type="entry name" value="tRNA_Me_trans_C"/>
    <property type="match status" value="1"/>
</dbReference>
<evidence type="ECO:0000256" key="6">
    <source>
        <dbReference type="ARBA" id="ARBA00022884"/>
    </source>
</evidence>
<sequence>MRVVAAMSGGVDSAVAAGLLAEAGYDVVGVTMKMYAPTKPAHAKSCCGADDFDDARRTASAIGIPHYVLDFEETFRRGVIERFAREYAQGRTPNPCVSCNNDVKLGTLRAYADRLGARYVATGHYARLEHGADGPRLFRSESPKDQAYALAQLTPEQLSRLLLPVGQMTKAETRAHAARLGLPVAEKTESQDICFVEGGDYREVLAALAPSTAIPGPVMTTAGAAAGTHAGIGCYTVGQRRGLPAGGSPRYVTRIDAATNTIVIGREDELDVDGLIADEVNLIRPERFTAGPARVLAMTRYRAKPAAATVTLDGDALHLRFQTPQRAVTPGQLVALLDNDGTEVLGAATIRATA</sequence>
<keyword evidence="7" id="KW-1015">Disulfide bond</keyword>
<evidence type="ECO:0000256" key="1">
    <source>
        <dbReference type="ARBA" id="ARBA00022555"/>
    </source>
</evidence>
<dbReference type="KEGG" id="vab:WPS_07760"/>
<dbReference type="InterPro" id="IPR046885">
    <property type="entry name" value="MnmA-like_C"/>
</dbReference>
<dbReference type="GO" id="GO:0002143">
    <property type="term" value="P:tRNA wobble position uridine thiolation"/>
    <property type="evidence" value="ECO:0007669"/>
    <property type="project" value="TreeGrafter"/>
</dbReference>
<comment type="similarity">
    <text evidence="9">Belongs to the MnmA/TRMU family.</text>
</comment>
<dbReference type="Gene3D" id="3.40.50.620">
    <property type="entry name" value="HUPs"/>
    <property type="match status" value="1"/>
</dbReference>
<name>A0AAN1XV26_UNVUL</name>
<dbReference type="Pfam" id="PF03054">
    <property type="entry name" value="tRNA_Me_trans"/>
    <property type="match status" value="1"/>
</dbReference>
<feature type="binding site" evidence="9">
    <location>
        <position position="32"/>
    </location>
    <ligand>
        <name>ATP</name>
        <dbReference type="ChEBI" id="CHEBI:30616"/>
    </ligand>
</feature>
<comment type="subcellular location">
    <subcellularLocation>
        <location evidence="9">Cytoplasm</location>
    </subcellularLocation>
</comment>
<dbReference type="InterPro" id="IPR046884">
    <property type="entry name" value="MnmA-like_central"/>
</dbReference>
<feature type="region of interest" description="Interaction with tRNA" evidence="9">
    <location>
        <begin position="300"/>
        <end position="301"/>
    </location>
</feature>
<evidence type="ECO:0000313" key="13">
    <source>
        <dbReference type="Proteomes" id="UP001317532"/>
    </source>
</evidence>
<comment type="caution">
    <text evidence="9">Lacks conserved residue(s) required for the propagation of feature annotation.</text>
</comment>
<evidence type="ECO:0000256" key="7">
    <source>
        <dbReference type="ARBA" id="ARBA00023157"/>
    </source>
</evidence>
<evidence type="ECO:0000259" key="11">
    <source>
        <dbReference type="Pfam" id="PF20259"/>
    </source>
</evidence>
<dbReference type="SUPFAM" id="SSF52402">
    <property type="entry name" value="Adenine nucleotide alpha hydrolases-like"/>
    <property type="match status" value="1"/>
</dbReference>
<feature type="region of interest" description="Interaction with tRNA" evidence="9">
    <location>
        <begin position="144"/>
        <end position="146"/>
    </location>
</feature>
<feature type="active site" description="Cysteine persulfide intermediate" evidence="9">
    <location>
        <position position="194"/>
    </location>
</feature>
<dbReference type="PANTHER" id="PTHR11933">
    <property type="entry name" value="TRNA 5-METHYLAMINOMETHYL-2-THIOURIDYLATE -METHYLTRANSFERASE"/>
    <property type="match status" value="1"/>
</dbReference>
<dbReference type="GO" id="GO:0005737">
    <property type="term" value="C:cytoplasm"/>
    <property type="evidence" value="ECO:0007669"/>
    <property type="project" value="UniProtKB-SubCell"/>
</dbReference>
<keyword evidence="5 9" id="KW-0067">ATP-binding</keyword>
<organism evidence="12 13">
    <name type="scientific">Vulcanimicrobium alpinum</name>
    <dbReference type="NCBI Taxonomy" id="3016050"/>
    <lineage>
        <taxon>Bacteria</taxon>
        <taxon>Bacillati</taxon>
        <taxon>Vulcanimicrobiota</taxon>
        <taxon>Vulcanimicrobiia</taxon>
        <taxon>Vulcanimicrobiales</taxon>
        <taxon>Vulcanimicrobiaceae</taxon>
        <taxon>Vulcanimicrobium</taxon>
    </lineage>
</organism>
<dbReference type="AlphaFoldDB" id="A0AAN1XV26"/>
<dbReference type="Proteomes" id="UP001317532">
    <property type="component" value="Chromosome"/>
</dbReference>
<protein>
    <recommendedName>
        <fullName evidence="9">tRNA-specific 2-thiouridylase MnmA</fullName>
        <ecNumber evidence="9">2.8.1.13</ecNumber>
    </recommendedName>
</protein>
<dbReference type="EMBL" id="AP025523">
    <property type="protein sequence ID" value="BDE05500.1"/>
    <property type="molecule type" value="Genomic_DNA"/>
</dbReference>
<evidence type="ECO:0000256" key="5">
    <source>
        <dbReference type="ARBA" id="ARBA00022840"/>
    </source>
</evidence>
<comment type="function">
    <text evidence="9">Catalyzes the 2-thiolation of uridine at the wobble position (U34) of tRNA, leading to the formation of s(2)U34.</text>
</comment>
<dbReference type="GO" id="GO:0005524">
    <property type="term" value="F:ATP binding"/>
    <property type="evidence" value="ECO:0007669"/>
    <property type="project" value="UniProtKB-KW"/>
</dbReference>
<reference evidence="12 13" key="1">
    <citation type="journal article" date="2022" name="ISME Commun">
        <title>Vulcanimicrobium alpinus gen. nov. sp. nov., the first cultivated representative of the candidate phylum 'Eremiobacterota', is a metabolically versatile aerobic anoxygenic phototroph.</title>
        <authorList>
            <person name="Yabe S."/>
            <person name="Muto K."/>
            <person name="Abe K."/>
            <person name="Yokota A."/>
            <person name="Staudigel H."/>
            <person name="Tebo B.M."/>
        </authorList>
    </citation>
    <scope>NUCLEOTIDE SEQUENCE [LARGE SCALE GENOMIC DNA]</scope>
    <source>
        <strain evidence="12 13">WC8-2</strain>
    </source>
</reference>
<dbReference type="InterPro" id="IPR004506">
    <property type="entry name" value="MnmA-like"/>
</dbReference>
<feature type="active site" description="Nucleophile" evidence="9">
    <location>
        <position position="99"/>
    </location>
</feature>
<evidence type="ECO:0000256" key="8">
    <source>
        <dbReference type="ARBA" id="ARBA00051542"/>
    </source>
</evidence>
<comment type="catalytic activity">
    <reaction evidence="8 9">
        <text>S-sulfanyl-L-cysteinyl-[protein] + uridine(34) in tRNA + AH2 + ATP = 2-thiouridine(34) in tRNA + L-cysteinyl-[protein] + A + AMP + diphosphate + H(+)</text>
        <dbReference type="Rhea" id="RHEA:47032"/>
        <dbReference type="Rhea" id="RHEA-COMP:10131"/>
        <dbReference type="Rhea" id="RHEA-COMP:11726"/>
        <dbReference type="Rhea" id="RHEA-COMP:11727"/>
        <dbReference type="Rhea" id="RHEA-COMP:11728"/>
        <dbReference type="ChEBI" id="CHEBI:13193"/>
        <dbReference type="ChEBI" id="CHEBI:15378"/>
        <dbReference type="ChEBI" id="CHEBI:17499"/>
        <dbReference type="ChEBI" id="CHEBI:29950"/>
        <dbReference type="ChEBI" id="CHEBI:30616"/>
        <dbReference type="ChEBI" id="CHEBI:33019"/>
        <dbReference type="ChEBI" id="CHEBI:61963"/>
        <dbReference type="ChEBI" id="CHEBI:65315"/>
        <dbReference type="ChEBI" id="CHEBI:87170"/>
        <dbReference type="ChEBI" id="CHEBI:456215"/>
        <dbReference type="EC" id="2.8.1.13"/>
    </reaction>
</comment>
<dbReference type="GO" id="GO:0103016">
    <property type="term" value="F:tRNA-uridine 2-sulfurtransferase activity"/>
    <property type="evidence" value="ECO:0007669"/>
    <property type="project" value="UniProtKB-EC"/>
</dbReference>
<dbReference type="Gene3D" id="2.40.30.10">
    <property type="entry name" value="Translation factors"/>
    <property type="match status" value="1"/>
</dbReference>
<dbReference type="GO" id="GO:0000049">
    <property type="term" value="F:tRNA binding"/>
    <property type="evidence" value="ECO:0007669"/>
    <property type="project" value="UniProtKB-KW"/>
</dbReference>
<accession>A0AAN1XV26</accession>
<evidence type="ECO:0000256" key="4">
    <source>
        <dbReference type="ARBA" id="ARBA00022741"/>
    </source>
</evidence>
<dbReference type="NCBIfam" id="NF001138">
    <property type="entry name" value="PRK00143.1"/>
    <property type="match status" value="1"/>
</dbReference>
<keyword evidence="2 9" id="KW-0808">Transferase</keyword>
<dbReference type="NCBIfam" id="TIGR00420">
    <property type="entry name" value="trmU"/>
    <property type="match status" value="1"/>
</dbReference>
<dbReference type="Pfam" id="PF20259">
    <property type="entry name" value="tRNA_Me_trans_M"/>
    <property type="match status" value="1"/>
</dbReference>
<keyword evidence="4 9" id="KW-0547">Nucleotide-binding</keyword>
<feature type="binding site" evidence="9">
    <location>
        <begin position="6"/>
        <end position="13"/>
    </location>
    <ligand>
        <name>ATP</name>
        <dbReference type="ChEBI" id="CHEBI:30616"/>
    </ligand>
</feature>
<dbReference type="InterPro" id="IPR023382">
    <property type="entry name" value="MnmA-like_central_sf"/>
</dbReference>
<evidence type="ECO:0000256" key="9">
    <source>
        <dbReference type="HAMAP-Rule" id="MF_00144"/>
    </source>
</evidence>
<dbReference type="EC" id="2.8.1.13" evidence="9"/>
<feature type="site" description="Interaction with tRNA" evidence="9">
    <location>
        <position position="332"/>
    </location>
</feature>
<keyword evidence="13" id="KW-1185">Reference proteome</keyword>
<keyword evidence="1 9" id="KW-0820">tRNA-binding</keyword>
<proteinExistence type="inferred from homology"/>
<feature type="domain" description="tRNA-specific 2-thiouridylase MnmA-like C-terminal" evidence="10">
    <location>
        <begin position="273"/>
        <end position="350"/>
    </location>
</feature>
<dbReference type="HAMAP" id="MF_00144">
    <property type="entry name" value="tRNA_thiouridyl_MnmA"/>
    <property type="match status" value="1"/>
</dbReference>
<feature type="binding site" evidence="9">
    <location>
        <position position="123"/>
    </location>
    <ligand>
        <name>ATP</name>
        <dbReference type="ChEBI" id="CHEBI:30616"/>
    </ligand>
</feature>
<keyword evidence="6 9" id="KW-0694">RNA-binding</keyword>